<dbReference type="Gene3D" id="3.30.160.60">
    <property type="entry name" value="Classic Zinc Finger"/>
    <property type="match status" value="3"/>
</dbReference>
<dbReference type="InterPro" id="IPR036236">
    <property type="entry name" value="Znf_C2H2_sf"/>
</dbReference>
<dbReference type="SMART" id="SM00355">
    <property type="entry name" value="ZnF_C2H2"/>
    <property type="match status" value="9"/>
</dbReference>
<evidence type="ECO:0000313" key="9">
    <source>
        <dbReference type="Proteomes" id="UP000318571"/>
    </source>
</evidence>
<keyword evidence="2" id="KW-0677">Repeat</keyword>
<dbReference type="GO" id="GO:0000981">
    <property type="term" value="F:DNA-binding transcription factor activity, RNA polymerase II-specific"/>
    <property type="evidence" value="ECO:0007669"/>
    <property type="project" value="TreeGrafter"/>
</dbReference>
<dbReference type="GO" id="GO:0000977">
    <property type="term" value="F:RNA polymerase II transcription regulatory region sequence-specific DNA binding"/>
    <property type="evidence" value="ECO:0007669"/>
    <property type="project" value="TreeGrafter"/>
</dbReference>
<feature type="region of interest" description="Disordered" evidence="6">
    <location>
        <begin position="692"/>
        <end position="723"/>
    </location>
</feature>
<evidence type="ECO:0000256" key="2">
    <source>
        <dbReference type="ARBA" id="ARBA00022737"/>
    </source>
</evidence>
<dbReference type="InterPro" id="IPR013087">
    <property type="entry name" value="Znf_C2H2_type"/>
</dbReference>
<dbReference type="PROSITE" id="PS50157">
    <property type="entry name" value="ZINC_FINGER_C2H2_2"/>
    <property type="match status" value="4"/>
</dbReference>
<dbReference type="Proteomes" id="UP000318571">
    <property type="component" value="Chromosome 3"/>
</dbReference>
<organism evidence="8 9">
    <name type="scientific">Tigriopus californicus</name>
    <name type="common">Marine copepod</name>
    <dbReference type="NCBI Taxonomy" id="6832"/>
    <lineage>
        <taxon>Eukaryota</taxon>
        <taxon>Metazoa</taxon>
        <taxon>Ecdysozoa</taxon>
        <taxon>Arthropoda</taxon>
        <taxon>Crustacea</taxon>
        <taxon>Multicrustacea</taxon>
        <taxon>Hexanauplia</taxon>
        <taxon>Copepoda</taxon>
        <taxon>Harpacticoida</taxon>
        <taxon>Harpacticidae</taxon>
        <taxon>Tigriopus</taxon>
    </lineage>
</organism>
<protein>
    <recommendedName>
        <fullName evidence="7">C2H2-type domain-containing protein</fullName>
    </recommendedName>
</protein>
<name>A0A553P6L8_TIGCA</name>
<dbReference type="STRING" id="6832.A0A553P6L8"/>
<evidence type="ECO:0000256" key="4">
    <source>
        <dbReference type="ARBA" id="ARBA00022833"/>
    </source>
</evidence>
<dbReference type="AlphaFoldDB" id="A0A553P6L8"/>
<keyword evidence="4" id="KW-0862">Zinc</keyword>
<feature type="domain" description="C2H2-type" evidence="7">
    <location>
        <begin position="587"/>
        <end position="609"/>
    </location>
</feature>
<feature type="domain" description="C2H2-type" evidence="7">
    <location>
        <begin position="644"/>
        <end position="672"/>
    </location>
</feature>
<feature type="region of interest" description="Disordered" evidence="6">
    <location>
        <begin position="272"/>
        <end position="309"/>
    </location>
</feature>
<keyword evidence="1" id="KW-0479">Metal-binding</keyword>
<evidence type="ECO:0000313" key="8">
    <source>
        <dbReference type="EMBL" id="TRY73326.1"/>
    </source>
</evidence>
<dbReference type="EMBL" id="VCGU01000007">
    <property type="protein sequence ID" value="TRY73326.1"/>
    <property type="molecule type" value="Genomic_DNA"/>
</dbReference>
<reference evidence="8 9" key="1">
    <citation type="journal article" date="2018" name="Nat. Ecol. Evol.">
        <title>Genomic signatures of mitonuclear coevolution across populations of Tigriopus californicus.</title>
        <authorList>
            <person name="Barreto F.S."/>
            <person name="Watson E.T."/>
            <person name="Lima T.G."/>
            <person name="Willett C.S."/>
            <person name="Edmands S."/>
            <person name="Li W."/>
            <person name="Burton R.S."/>
        </authorList>
    </citation>
    <scope>NUCLEOTIDE SEQUENCE [LARGE SCALE GENOMIC DNA]</scope>
    <source>
        <strain evidence="8 9">San Diego</strain>
    </source>
</reference>
<sequence length="755" mass="86705">MRPSVDDSENDGDNVKPEPYFGPDPVVMASASLVQLKFGPWVWVTRDSLDLITEGSWPIPSMTFLFNGETEEFITRVLNRTYETGQLGDEVEVIEKCREFFRGNYPCLGVDFEESDDFPYNLKFAKNCLKLVHLDRQPCSLEGLKCSNCSSKQNDLSSELPIPIEVMPDIKTENTDCEAKITVEAKIGSATDILDDAEDIFMDELPLSRNRGNVKCESPVDELMVKDESDSFEIMQDVIENEDEDVLTTRKCTRRRNRAKGFYAMDLYPSDDEERSGKVKRHTQKDGTRESAVKPSATPSRARKRLPVKERKNIPQELVRPPFFEIDWEGKKVKVIVSCPKDETWVCPICSAGMKGVTKTTHLRTHNLFRTQCEVCGMAHLCPYRIWDHYKEDHSDLDTWNAKCVVCSEMMDIKESREKFRNHLVGCQKQAGRVKRNMSYQHYQMARKNPTMCDLCGKTFQSPLHMQKHADRVHGEKRAKWKCYLCPDEMNPGKKSHHLRKAHYHARFECTICFQLEKTARDFFKHVQVNHPGEMKSSKCPQCKKDIPLDLGYGSNFADHHEQCLRLHLKSLLDKRKERIYSKPMKFACPLCPKKYPVQYMLNTHVRIHKEVSHYCDLCRYKTHSAPHLKEHMKEVHGQGSDDTKCSSCSQKFRSHALLETHIESVHGAAPKYQCDICLHKVKSKLLLRKHKMAAHPDEDESQSGSRDDDMGQEESPGLSYNSLMDPAMLYQIQNASSLAQQAGVDPSNAFPSNM</sequence>
<evidence type="ECO:0000256" key="3">
    <source>
        <dbReference type="ARBA" id="ARBA00022771"/>
    </source>
</evidence>
<gene>
    <name evidence="8" type="ORF">TCAL_02218</name>
</gene>
<evidence type="ECO:0000256" key="1">
    <source>
        <dbReference type="ARBA" id="ARBA00022723"/>
    </source>
</evidence>
<dbReference type="GO" id="GO:0005634">
    <property type="term" value="C:nucleus"/>
    <property type="evidence" value="ECO:0007669"/>
    <property type="project" value="TreeGrafter"/>
</dbReference>
<evidence type="ECO:0000256" key="6">
    <source>
        <dbReference type="SAM" id="MobiDB-lite"/>
    </source>
</evidence>
<feature type="region of interest" description="Disordered" evidence="6">
    <location>
        <begin position="1"/>
        <end position="20"/>
    </location>
</feature>
<evidence type="ECO:0000256" key="5">
    <source>
        <dbReference type="PROSITE-ProRule" id="PRU00042"/>
    </source>
</evidence>
<feature type="domain" description="C2H2-type" evidence="7">
    <location>
        <begin position="451"/>
        <end position="479"/>
    </location>
</feature>
<keyword evidence="3 5" id="KW-0863">Zinc-finger</keyword>
<proteinExistence type="predicted"/>
<dbReference type="OrthoDB" id="3565419at2759"/>
<dbReference type="PANTHER" id="PTHR24379">
    <property type="entry name" value="KRAB AND ZINC FINGER DOMAIN-CONTAINING"/>
    <property type="match status" value="1"/>
</dbReference>
<feature type="domain" description="C2H2-type" evidence="7">
    <location>
        <begin position="673"/>
        <end position="701"/>
    </location>
</feature>
<comment type="caution">
    <text evidence="8">The sequence shown here is derived from an EMBL/GenBank/DDBJ whole genome shotgun (WGS) entry which is preliminary data.</text>
</comment>
<dbReference type="PANTHER" id="PTHR24379:SF127">
    <property type="entry name" value="BLOODY FINGERS-RELATED"/>
    <property type="match status" value="1"/>
</dbReference>
<accession>A0A553P6L8</accession>
<evidence type="ECO:0000259" key="7">
    <source>
        <dbReference type="PROSITE" id="PS50157"/>
    </source>
</evidence>
<keyword evidence="9" id="KW-1185">Reference proteome</keyword>
<dbReference type="PROSITE" id="PS00028">
    <property type="entry name" value="ZINC_FINGER_C2H2_1"/>
    <property type="match status" value="4"/>
</dbReference>
<dbReference type="SUPFAM" id="SSF57667">
    <property type="entry name" value="beta-beta-alpha zinc fingers"/>
    <property type="match status" value="2"/>
</dbReference>
<dbReference type="GO" id="GO:0008270">
    <property type="term" value="F:zinc ion binding"/>
    <property type="evidence" value="ECO:0007669"/>
    <property type="project" value="UniProtKB-KW"/>
</dbReference>
<feature type="compositionally biased region" description="Acidic residues" evidence="6">
    <location>
        <begin position="1"/>
        <end position="12"/>
    </location>
</feature>